<name>A0AAV3YG90_9GAST</name>
<keyword evidence="2" id="KW-1185">Reference proteome</keyword>
<dbReference type="AlphaFoldDB" id="A0AAV3YG90"/>
<proteinExistence type="predicted"/>
<organism evidence="1 2">
    <name type="scientific">Plakobranchus ocellatus</name>
    <dbReference type="NCBI Taxonomy" id="259542"/>
    <lineage>
        <taxon>Eukaryota</taxon>
        <taxon>Metazoa</taxon>
        <taxon>Spiralia</taxon>
        <taxon>Lophotrochozoa</taxon>
        <taxon>Mollusca</taxon>
        <taxon>Gastropoda</taxon>
        <taxon>Heterobranchia</taxon>
        <taxon>Euthyneura</taxon>
        <taxon>Panpulmonata</taxon>
        <taxon>Sacoglossa</taxon>
        <taxon>Placobranchoidea</taxon>
        <taxon>Plakobranchidae</taxon>
        <taxon>Plakobranchus</taxon>
    </lineage>
</organism>
<reference evidence="1 2" key="1">
    <citation type="journal article" date="2021" name="Elife">
        <title>Chloroplast acquisition without the gene transfer in kleptoplastic sea slugs, Plakobranchus ocellatus.</title>
        <authorList>
            <person name="Maeda T."/>
            <person name="Takahashi S."/>
            <person name="Yoshida T."/>
            <person name="Shimamura S."/>
            <person name="Takaki Y."/>
            <person name="Nagai Y."/>
            <person name="Toyoda A."/>
            <person name="Suzuki Y."/>
            <person name="Arimoto A."/>
            <person name="Ishii H."/>
            <person name="Satoh N."/>
            <person name="Nishiyama T."/>
            <person name="Hasebe M."/>
            <person name="Maruyama T."/>
            <person name="Minagawa J."/>
            <person name="Obokata J."/>
            <person name="Shigenobu S."/>
        </authorList>
    </citation>
    <scope>NUCLEOTIDE SEQUENCE [LARGE SCALE GENOMIC DNA]</scope>
</reference>
<dbReference type="EMBL" id="BLXT01000976">
    <property type="protein sequence ID" value="GFN82099.1"/>
    <property type="molecule type" value="Genomic_DNA"/>
</dbReference>
<accession>A0AAV3YG90</accession>
<evidence type="ECO:0000313" key="1">
    <source>
        <dbReference type="EMBL" id="GFN82099.1"/>
    </source>
</evidence>
<dbReference type="Proteomes" id="UP000735302">
    <property type="component" value="Unassembled WGS sequence"/>
</dbReference>
<sequence length="137" mass="14967">MSTEVRVMAATVPPSPNKLYSEINFSQYIVDPVKGDKISSILSAEGISGSLTVMPYIHNGLFLFLLSVIIECANWLGHNIHRSGQVGTLFSHFCSYSRIITLTGQVEIVAQPTPAQPAPHSIVLNLFFHSVVTTIQL</sequence>
<gene>
    <name evidence="1" type="ORF">PoB_000860500</name>
</gene>
<protein>
    <submittedName>
        <fullName evidence="1">Uncharacterized protein</fullName>
    </submittedName>
</protein>
<comment type="caution">
    <text evidence="1">The sequence shown here is derived from an EMBL/GenBank/DDBJ whole genome shotgun (WGS) entry which is preliminary data.</text>
</comment>
<evidence type="ECO:0000313" key="2">
    <source>
        <dbReference type="Proteomes" id="UP000735302"/>
    </source>
</evidence>